<evidence type="ECO:0000313" key="7">
    <source>
        <dbReference type="EMBL" id="MFB9950532.1"/>
    </source>
</evidence>
<feature type="DNA-binding region" description="H-T-H motif" evidence="5">
    <location>
        <begin position="38"/>
        <end position="57"/>
    </location>
</feature>
<dbReference type="InterPro" id="IPR041490">
    <property type="entry name" value="KstR2_TetR_C"/>
</dbReference>
<dbReference type="SUPFAM" id="SSF46689">
    <property type="entry name" value="Homeodomain-like"/>
    <property type="match status" value="1"/>
</dbReference>
<keyword evidence="4" id="KW-0804">Transcription</keyword>
<dbReference type="Gene3D" id="1.10.357.10">
    <property type="entry name" value="Tetracycline Repressor, domain 2"/>
    <property type="match status" value="1"/>
</dbReference>
<dbReference type="PANTHER" id="PTHR30055:SF175">
    <property type="entry name" value="HTH-TYPE TRANSCRIPTIONAL REPRESSOR KSTR2"/>
    <property type="match status" value="1"/>
</dbReference>
<dbReference type="Proteomes" id="UP001589692">
    <property type="component" value="Unassembled WGS sequence"/>
</dbReference>
<proteinExistence type="predicted"/>
<comment type="caution">
    <text evidence="7">The sequence shown here is derived from an EMBL/GenBank/DDBJ whole genome shotgun (WGS) entry which is preliminary data.</text>
</comment>
<evidence type="ECO:0000256" key="2">
    <source>
        <dbReference type="ARBA" id="ARBA00023015"/>
    </source>
</evidence>
<sequence length="206" mass="22861">MADPTLISLNEYLEGGARRNVVDAAAALFRKSGFNAVSMIEVAQAVGLSKPGLYHHWPNKEALLQAIVGLSSELLLRQLEDVREASADPAERMRIYMCSRLEVVSRHQDLFTVTWQERAILSSTSFGRLAAVAEQYRSGVRLLIDEAKGAGLIRPEVDSHLLMLAIDGMTGWAYFWYRDKGALRPDQIGDAFWDMLANGVARPPES</sequence>
<protein>
    <submittedName>
        <fullName evidence="7">TetR/AcrR family transcriptional regulator</fullName>
    </submittedName>
</protein>
<evidence type="ECO:0000256" key="1">
    <source>
        <dbReference type="ARBA" id="ARBA00022491"/>
    </source>
</evidence>
<dbReference type="PROSITE" id="PS01081">
    <property type="entry name" value="HTH_TETR_1"/>
    <property type="match status" value="1"/>
</dbReference>
<keyword evidence="2" id="KW-0805">Transcription regulation</keyword>
<dbReference type="SUPFAM" id="SSF48498">
    <property type="entry name" value="Tetracyclin repressor-like, C-terminal domain"/>
    <property type="match status" value="1"/>
</dbReference>
<dbReference type="EMBL" id="JBHMAA010000018">
    <property type="protein sequence ID" value="MFB9950532.1"/>
    <property type="molecule type" value="Genomic_DNA"/>
</dbReference>
<keyword evidence="8" id="KW-1185">Reference proteome</keyword>
<dbReference type="InterPro" id="IPR001647">
    <property type="entry name" value="HTH_TetR"/>
</dbReference>
<dbReference type="Pfam" id="PF00440">
    <property type="entry name" value="TetR_N"/>
    <property type="match status" value="1"/>
</dbReference>
<evidence type="ECO:0000313" key="8">
    <source>
        <dbReference type="Proteomes" id="UP001589692"/>
    </source>
</evidence>
<dbReference type="InterPro" id="IPR036271">
    <property type="entry name" value="Tet_transcr_reg_TetR-rel_C_sf"/>
</dbReference>
<dbReference type="Pfam" id="PF17932">
    <property type="entry name" value="TetR_C_24"/>
    <property type="match status" value="1"/>
</dbReference>
<evidence type="ECO:0000256" key="3">
    <source>
        <dbReference type="ARBA" id="ARBA00023125"/>
    </source>
</evidence>
<dbReference type="InterPro" id="IPR050109">
    <property type="entry name" value="HTH-type_TetR-like_transc_reg"/>
</dbReference>
<reference evidence="7 8" key="1">
    <citation type="submission" date="2024-09" db="EMBL/GenBank/DDBJ databases">
        <authorList>
            <person name="Sun Q."/>
            <person name="Mori K."/>
        </authorList>
    </citation>
    <scope>NUCLEOTIDE SEQUENCE [LARGE SCALE GENOMIC DNA]</scope>
    <source>
        <strain evidence="7 8">TBRC 4938</strain>
    </source>
</reference>
<dbReference type="RefSeq" id="WP_377263060.1">
    <property type="nucleotide sequence ID" value="NZ_JBHMAA010000018.1"/>
</dbReference>
<keyword evidence="3 5" id="KW-0238">DNA-binding</keyword>
<dbReference type="PROSITE" id="PS50977">
    <property type="entry name" value="HTH_TETR_2"/>
    <property type="match status" value="1"/>
</dbReference>
<evidence type="ECO:0000259" key="6">
    <source>
        <dbReference type="PROSITE" id="PS50977"/>
    </source>
</evidence>
<organism evidence="7 8">
    <name type="scientific">Rhizobium puerariae</name>
    <dbReference type="NCBI Taxonomy" id="1585791"/>
    <lineage>
        <taxon>Bacteria</taxon>
        <taxon>Pseudomonadati</taxon>
        <taxon>Pseudomonadota</taxon>
        <taxon>Alphaproteobacteria</taxon>
        <taxon>Hyphomicrobiales</taxon>
        <taxon>Rhizobiaceae</taxon>
        <taxon>Rhizobium/Agrobacterium group</taxon>
        <taxon>Rhizobium</taxon>
    </lineage>
</organism>
<evidence type="ECO:0000256" key="5">
    <source>
        <dbReference type="PROSITE-ProRule" id="PRU00335"/>
    </source>
</evidence>
<dbReference type="PANTHER" id="PTHR30055">
    <property type="entry name" value="HTH-TYPE TRANSCRIPTIONAL REGULATOR RUTR"/>
    <property type="match status" value="1"/>
</dbReference>
<keyword evidence="1" id="KW-0678">Repressor</keyword>
<dbReference type="InterPro" id="IPR009057">
    <property type="entry name" value="Homeodomain-like_sf"/>
</dbReference>
<dbReference type="InterPro" id="IPR023772">
    <property type="entry name" value="DNA-bd_HTH_TetR-type_CS"/>
</dbReference>
<accession>A0ABV6AJ03</accession>
<feature type="domain" description="HTH tetR-type" evidence="6">
    <location>
        <begin position="15"/>
        <end position="75"/>
    </location>
</feature>
<dbReference type="Gene3D" id="1.10.10.60">
    <property type="entry name" value="Homeodomain-like"/>
    <property type="match status" value="1"/>
</dbReference>
<name>A0ABV6AJ03_9HYPH</name>
<dbReference type="PRINTS" id="PR00455">
    <property type="entry name" value="HTHTETR"/>
</dbReference>
<evidence type="ECO:0000256" key="4">
    <source>
        <dbReference type="ARBA" id="ARBA00023163"/>
    </source>
</evidence>
<gene>
    <name evidence="7" type="ORF">ACFFP0_16880</name>
</gene>